<reference evidence="2" key="1">
    <citation type="submission" date="2016-10" db="EMBL/GenBank/DDBJ databases">
        <authorList>
            <person name="Varghese N."/>
            <person name="Submissions S."/>
        </authorList>
    </citation>
    <scope>NUCLEOTIDE SEQUENCE [LARGE SCALE GENOMIC DNA]</scope>
    <source>
        <strain evidence="2">CGMCC 1.8895</strain>
    </source>
</reference>
<name>A0A1G9J7R1_9BACL</name>
<organism evidence="1 2">
    <name type="scientific">Lacicoccus qingdaonensis</name>
    <dbReference type="NCBI Taxonomy" id="576118"/>
    <lineage>
        <taxon>Bacteria</taxon>
        <taxon>Bacillati</taxon>
        <taxon>Bacillota</taxon>
        <taxon>Bacilli</taxon>
        <taxon>Bacillales</taxon>
        <taxon>Salinicoccaceae</taxon>
        <taxon>Lacicoccus</taxon>
    </lineage>
</organism>
<dbReference type="RefSeq" id="WP_092988277.1">
    <property type="nucleotide sequence ID" value="NZ_FNFY01000044.1"/>
</dbReference>
<dbReference type="Proteomes" id="UP000199008">
    <property type="component" value="Unassembled WGS sequence"/>
</dbReference>
<keyword evidence="2" id="KW-1185">Reference proteome</keyword>
<accession>A0A1G9J7R1</accession>
<protein>
    <submittedName>
        <fullName evidence="1">Uncharacterized protein</fullName>
    </submittedName>
</protein>
<sequence length="383" mass="44286">MKISFENIKQAAGYIKVDYQDENHSHFIEFKLNVPIFIREDLIALALATLCGTKYDEISMELTVSKITKENIEKFTKSELFIKTNEYPMVESKSRDKHTLNFSGGFDSLASLPFLPQNSSLVSMNFGGPFQRELAMIKKFDSHIVTTNILETDFRKNSWLFMLIASILYKDYLDTTFNISGGVIGAGFLKNSRFITNYATPSLITAANMKSIPYTLSLSEIAAIKIASQNYPHLMDDSLVSLANPKEEKRFRKQLLLEIEIERSNLDISIPNRVTPPKQPHFNWGDNILLDHLALYIMKYRGYDTALLTVNNIPEDSIKLVDKLELSFYDRYFTDVLKFIPKKYHKNYMNTLIDSGIRPFEKNDWYEYSETLNFLSKYHNIIQ</sequence>
<evidence type="ECO:0000313" key="1">
    <source>
        <dbReference type="EMBL" id="SDL33617.1"/>
    </source>
</evidence>
<dbReference type="EMBL" id="FNFY01000044">
    <property type="protein sequence ID" value="SDL33617.1"/>
    <property type="molecule type" value="Genomic_DNA"/>
</dbReference>
<evidence type="ECO:0000313" key="2">
    <source>
        <dbReference type="Proteomes" id="UP000199008"/>
    </source>
</evidence>
<dbReference type="OrthoDB" id="2403548at2"/>
<gene>
    <name evidence="1" type="ORF">SAMN05216216_1449</name>
</gene>
<dbReference type="AlphaFoldDB" id="A0A1G9J7R1"/>
<proteinExistence type="predicted"/>